<evidence type="ECO:0000313" key="4">
    <source>
        <dbReference type="Proteomes" id="UP000008065"/>
    </source>
</evidence>
<dbReference type="GeneID" id="20822654"/>
<keyword evidence="4" id="KW-1185">Reference proteome</keyword>
<dbReference type="Proteomes" id="UP000008065">
    <property type="component" value="Unassembled WGS sequence"/>
</dbReference>
<sequence length="206" mass="23599">MPGLRAPRTIPCMELVHLGKQLFCVRRGSCGQRYKSPSTRYAPLLDGDNYTVISDPAIRIMNNDNNNNDWEDVNDDDDDDNGKENLSRDYNDILPVGFNEEQLRLDLEYTKRDFDNEPETVAFDEDFIDEDIYNEFYITEPIEVRNARYTTWGRWQTSASDTIIALIVENLETLCGKSNAVTRYKGSQYSSTIIVAVVVAVVIYIS</sequence>
<reference evidence="4" key="1">
    <citation type="journal article" date="2011" name="Genetics">
        <title>Massive changes in genome architecture accompany the transition to self-fertility in the filamentous fungus Neurospora tetrasperma.</title>
        <authorList>
            <person name="Ellison C.E."/>
            <person name="Stajich J.E."/>
            <person name="Jacobson D.J."/>
            <person name="Natvig D.O."/>
            <person name="Lapidus A."/>
            <person name="Foster B."/>
            <person name="Aerts A."/>
            <person name="Riley R."/>
            <person name="Lindquist E.A."/>
            <person name="Grigoriev I.V."/>
            <person name="Taylor J.W."/>
        </authorList>
    </citation>
    <scope>NUCLEOTIDE SEQUENCE [LARGE SCALE GENOMIC DNA]</scope>
    <source>
        <strain evidence="4">FGSC 2508 / P0657</strain>
    </source>
</reference>
<name>F8MV23_NEUT8</name>
<keyword evidence="2" id="KW-0472">Membrane</keyword>
<dbReference type="KEGG" id="nte:NEUTE1DRAFT113114"/>
<dbReference type="HOGENOM" id="CLU_1441434_0_0_1"/>
<dbReference type="RefSeq" id="XP_009854583.1">
    <property type="nucleotide sequence ID" value="XM_009856281.1"/>
</dbReference>
<feature type="compositionally biased region" description="Acidic residues" evidence="1">
    <location>
        <begin position="69"/>
        <end position="81"/>
    </location>
</feature>
<dbReference type="EMBL" id="GL891307">
    <property type="protein sequence ID" value="EGO54648.1"/>
    <property type="molecule type" value="Genomic_DNA"/>
</dbReference>
<organism evidence="3 4">
    <name type="scientific">Neurospora tetrasperma (strain FGSC 2508 / ATCC MYA-4615 / P0657)</name>
    <dbReference type="NCBI Taxonomy" id="510951"/>
    <lineage>
        <taxon>Eukaryota</taxon>
        <taxon>Fungi</taxon>
        <taxon>Dikarya</taxon>
        <taxon>Ascomycota</taxon>
        <taxon>Pezizomycotina</taxon>
        <taxon>Sordariomycetes</taxon>
        <taxon>Sordariomycetidae</taxon>
        <taxon>Sordariales</taxon>
        <taxon>Sordariaceae</taxon>
        <taxon>Neurospora</taxon>
    </lineage>
</organism>
<keyword evidence="2" id="KW-1133">Transmembrane helix</keyword>
<evidence type="ECO:0000313" key="3">
    <source>
        <dbReference type="EMBL" id="EGO54648.1"/>
    </source>
</evidence>
<evidence type="ECO:0000256" key="1">
    <source>
        <dbReference type="SAM" id="MobiDB-lite"/>
    </source>
</evidence>
<gene>
    <name evidence="3" type="ORF">NEUTE1DRAFT_113114</name>
</gene>
<proteinExistence type="predicted"/>
<feature type="transmembrane region" description="Helical" evidence="2">
    <location>
        <begin position="187"/>
        <end position="205"/>
    </location>
</feature>
<keyword evidence="2" id="KW-0812">Transmembrane</keyword>
<feature type="region of interest" description="Disordered" evidence="1">
    <location>
        <begin position="61"/>
        <end position="88"/>
    </location>
</feature>
<dbReference type="AlphaFoldDB" id="F8MV23"/>
<accession>F8MV23</accession>
<protein>
    <submittedName>
        <fullName evidence="3">Uncharacterized protein</fullName>
    </submittedName>
</protein>
<evidence type="ECO:0000256" key="2">
    <source>
        <dbReference type="SAM" id="Phobius"/>
    </source>
</evidence>
<dbReference type="VEuPathDB" id="FungiDB:NEUTE1DRAFT_113114"/>